<name>A0A840VKW8_9PROT</name>
<comment type="similarity">
    <text evidence="1 5">Belongs to the aldehyde dehydrogenase family.</text>
</comment>
<dbReference type="CDD" id="cd07102">
    <property type="entry name" value="ALDH_EDX86601"/>
    <property type="match status" value="1"/>
</dbReference>
<dbReference type="Gene3D" id="3.40.605.10">
    <property type="entry name" value="Aldehyde Dehydrogenase, Chain A, domain 1"/>
    <property type="match status" value="1"/>
</dbReference>
<dbReference type="FunFam" id="3.40.605.10:FF:000012">
    <property type="entry name" value="NAD-dependent succinate-semialdehyde dehydrogenase"/>
    <property type="match status" value="1"/>
</dbReference>
<proteinExistence type="inferred from homology"/>
<dbReference type="InterPro" id="IPR015590">
    <property type="entry name" value="Aldehyde_DH_dom"/>
</dbReference>
<dbReference type="InterPro" id="IPR016160">
    <property type="entry name" value="Ald_DH_CS_CYS"/>
</dbReference>
<dbReference type="PROSITE" id="PS00687">
    <property type="entry name" value="ALDEHYDE_DEHYDR_GLU"/>
    <property type="match status" value="1"/>
</dbReference>
<evidence type="ECO:0000256" key="2">
    <source>
        <dbReference type="ARBA" id="ARBA00022857"/>
    </source>
</evidence>
<gene>
    <name evidence="7" type="ORF">HNP71_000354</name>
</gene>
<comment type="caution">
    <text evidence="7">The sequence shown here is derived from an EMBL/GenBank/DDBJ whole genome shotgun (WGS) entry which is preliminary data.</text>
</comment>
<accession>A0A840VKW8</accession>
<evidence type="ECO:0000259" key="6">
    <source>
        <dbReference type="Pfam" id="PF00171"/>
    </source>
</evidence>
<dbReference type="InterPro" id="IPR016161">
    <property type="entry name" value="Ald_DH/histidinol_DH"/>
</dbReference>
<dbReference type="InterPro" id="IPR029510">
    <property type="entry name" value="Ald_DH_CS_GLU"/>
</dbReference>
<dbReference type="Gene3D" id="3.40.309.10">
    <property type="entry name" value="Aldehyde Dehydrogenase, Chain A, domain 2"/>
    <property type="match status" value="1"/>
</dbReference>
<reference evidence="7 8" key="1">
    <citation type="submission" date="2020-08" db="EMBL/GenBank/DDBJ databases">
        <title>Genomic Encyclopedia of Type Strains, Phase IV (KMG-IV): sequencing the most valuable type-strain genomes for metagenomic binning, comparative biology and taxonomic classification.</title>
        <authorList>
            <person name="Goeker M."/>
        </authorList>
    </citation>
    <scope>NUCLEOTIDE SEQUENCE [LARGE SCALE GENOMIC DNA]</scope>
    <source>
        <strain evidence="7 8">DSM 27026</strain>
    </source>
</reference>
<dbReference type="FunFam" id="3.40.309.10:FF:000009">
    <property type="entry name" value="Aldehyde dehydrogenase A"/>
    <property type="match status" value="1"/>
</dbReference>
<dbReference type="RefSeq" id="WP_183265124.1">
    <property type="nucleotide sequence ID" value="NZ_JACHFJ010000001.1"/>
</dbReference>
<keyword evidence="2" id="KW-0521">NADP</keyword>
<dbReference type="AlphaFoldDB" id="A0A840VKW8"/>
<dbReference type="PROSITE" id="PS00070">
    <property type="entry name" value="ALDEHYDE_DEHYDR_CYS"/>
    <property type="match status" value="1"/>
</dbReference>
<organism evidence="7 8">
    <name type="scientific">Acidocella aromatica</name>
    <dbReference type="NCBI Taxonomy" id="1303579"/>
    <lineage>
        <taxon>Bacteria</taxon>
        <taxon>Pseudomonadati</taxon>
        <taxon>Pseudomonadota</taxon>
        <taxon>Alphaproteobacteria</taxon>
        <taxon>Acetobacterales</taxon>
        <taxon>Acidocellaceae</taxon>
        <taxon>Acidocella</taxon>
    </lineage>
</organism>
<evidence type="ECO:0000256" key="1">
    <source>
        <dbReference type="ARBA" id="ARBA00009986"/>
    </source>
</evidence>
<evidence type="ECO:0000256" key="3">
    <source>
        <dbReference type="ARBA" id="ARBA00023002"/>
    </source>
</evidence>
<dbReference type="EMBL" id="JACHFJ010000001">
    <property type="protein sequence ID" value="MBB5372130.1"/>
    <property type="molecule type" value="Genomic_DNA"/>
</dbReference>
<dbReference type="Pfam" id="PF00171">
    <property type="entry name" value="Aldedh"/>
    <property type="match status" value="1"/>
</dbReference>
<feature type="domain" description="Aldehyde dehydrogenase" evidence="6">
    <location>
        <begin position="5"/>
        <end position="455"/>
    </location>
</feature>
<dbReference type="InterPro" id="IPR016163">
    <property type="entry name" value="Ald_DH_C"/>
</dbReference>
<dbReference type="PANTHER" id="PTHR11699">
    <property type="entry name" value="ALDEHYDE DEHYDROGENASE-RELATED"/>
    <property type="match status" value="1"/>
</dbReference>
<evidence type="ECO:0000256" key="5">
    <source>
        <dbReference type="RuleBase" id="RU003345"/>
    </source>
</evidence>
<dbReference type="GO" id="GO:0016620">
    <property type="term" value="F:oxidoreductase activity, acting on the aldehyde or oxo group of donors, NAD or NADP as acceptor"/>
    <property type="evidence" value="ECO:0007669"/>
    <property type="project" value="InterPro"/>
</dbReference>
<dbReference type="InterPro" id="IPR016162">
    <property type="entry name" value="Ald_DH_N"/>
</dbReference>
<feature type="active site" evidence="4">
    <location>
        <position position="230"/>
    </location>
</feature>
<dbReference type="SUPFAM" id="SSF53720">
    <property type="entry name" value="ALDH-like"/>
    <property type="match status" value="1"/>
</dbReference>
<evidence type="ECO:0000256" key="4">
    <source>
        <dbReference type="PROSITE-ProRule" id="PRU10007"/>
    </source>
</evidence>
<sequence length="462" mass="50201">MSMQQTITPVDGRVYAERPFAGENHINAVLDNAVKAQAQWALTTLEQRAALCSKFCDALLTHIDEIALELAWQMGRPVSQAPNEVRTCVDRARYMITEAPAGLANLDPGPKDGFKRYVKRTPLGVIFVIAPWNYPLLTAVNSIIPAIMAGNTVVLKHAAQTQLVAERFQQAFDEAGLPQGVFQHLHVAGSTAERLVKDGRIAHVNFTGSVPVGHAVSRAAADRFIGVGLELGGKDPAYVRADADVGFAVDNLIDGAFFNSGQSCCGIERIYAHESVFDEFVERAVAFTNTYRLGDPTLPETNIGPVVSAKAAAFIRGQVEEAVSQGARALIDPAAFAADKIGTAYMAPQILINVDHSMRVMTEETFGPVVGIMKVKDDEEAIRLMNDSEYGLTAAIFTRDVEAAERIGDRVETGTVFLNRCDALDPALPWVGVKDTGRGYTLSRWGYETLTRPKSYHLRLPA</sequence>
<dbReference type="Proteomes" id="UP000553706">
    <property type="component" value="Unassembled WGS sequence"/>
</dbReference>
<keyword evidence="8" id="KW-1185">Reference proteome</keyword>
<keyword evidence="3 5" id="KW-0560">Oxidoreductase</keyword>
<evidence type="ECO:0000313" key="8">
    <source>
        <dbReference type="Proteomes" id="UP000553706"/>
    </source>
</evidence>
<evidence type="ECO:0000313" key="7">
    <source>
        <dbReference type="EMBL" id="MBB5372130.1"/>
    </source>
</evidence>
<protein>
    <submittedName>
        <fullName evidence="7">Acyl-CoA reductase-like NAD-dependent aldehyde dehydrogenase</fullName>
    </submittedName>
</protein>